<sequence>MWNNSNRVRHVAKAALFLCILHCNASQSEKFDQDEADRLSLSLTPQYQATFRAKLSNTNYQAVFAGAQTLYEGGNLNIGRGRILWYAGRTETTGGTTTNQLSLRAGLGWPINDADAPNPENHIDILAIQQYLFEDSLQLVAGKLLISDSFLTSPYYGDDQTTFTSSMISSDPNTNFAQVKGLGLYMRVDRNDWFIAGGIADNQANIEFDIPSLSDGHFVYAIESGYRKKTDYGNENKVSVLAFYSDSNRDRSEESGIVAAFTTEMGNDESWAVFGRYGWYKPASRSTSNNSKWKGKNGGFFGVHTKAIFGIENLDVGAAIMAGIPSESVSNTFETTYGTEFYLRYTFAGWLTFSHSEQVVSSNERKFDIVSGFRLRLHHNFY</sequence>
<dbReference type="InterPro" id="IPR038673">
    <property type="entry name" value="OprB_sf"/>
</dbReference>
<accession>A0A5S9QWA2</accession>
<dbReference type="AlphaFoldDB" id="A0A5S9QWA2"/>
<protein>
    <recommendedName>
        <fullName evidence="5">Porin</fullName>
    </recommendedName>
</protein>
<reference evidence="3 4" key="1">
    <citation type="submission" date="2019-11" db="EMBL/GenBank/DDBJ databases">
        <authorList>
            <person name="Holert J."/>
        </authorList>
    </citation>
    <scope>NUCLEOTIDE SEQUENCE [LARGE SCALE GENOMIC DNA]</scope>
    <source>
        <strain evidence="3">BC5_2</strain>
    </source>
</reference>
<dbReference type="Gene3D" id="2.40.160.180">
    <property type="entry name" value="Carbohydrate-selective porin OprB"/>
    <property type="match status" value="1"/>
</dbReference>
<evidence type="ECO:0000313" key="4">
    <source>
        <dbReference type="Proteomes" id="UP000434580"/>
    </source>
</evidence>
<evidence type="ECO:0008006" key="5">
    <source>
        <dbReference type="Google" id="ProtNLM"/>
    </source>
</evidence>
<dbReference type="Proteomes" id="UP000434580">
    <property type="component" value="Unassembled WGS sequence"/>
</dbReference>
<name>A0A5S9QWA2_9GAMM</name>
<comment type="similarity">
    <text evidence="1">Belongs to the OprB family.</text>
</comment>
<dbReference type="OrthoDB" id="5755240at2"/>
<evidence type="ECO:0000256" key="1">
    <source>
        <dbReference type="ARBA" id="ARBA00008769"/>
    </source>
</evidence>
<dbReference type="EMBL" id="CACSII010000022">
    <property type="protein sequence ID" value="CAA0122109.1"/>
    <property type="molecule type" value="Genomic_DNA"/>
</dbReference>
<proteinExistence type="inferred from homology"/>
<gene>
    <name evidence="3" type="ORF">DPBNPPHM_02805</name>
</gene>
<feature type="chain" id="PRO_5030138183" description="Porin" evidence="2">
    <location>
        <begin position="26"/>
        <end position="382"/>
    </location>
</feature>
<feature type="signal peptide" evidence="2">
    <location>
        <begin position="1"/>
        <end position="25"/>
    </location>
</feature>
<evidence type="ECO:0000313" key="3">
    <source>
        <dbReference type="EMBL" id="CAA0122109.1"/>
    </source>
</evidence>
<keyword evidence="2" id="KW-0732">Signal</keyword>
<evidence type="ECO:0000256" key="2">
    <source>
        <dbReference type="SAM" id="SignalP"/>
    </source>
</evidence>
<organism evidence="3 4">
    <name type="scientific">BD1-7 clade bacterium</name>
    <dbReference type="NCBI Taxonomy" id="2029982"/>
    <lineage>
        <taxon>Bacteria</taxon>
        <taxon>Pseudomonadati</taxon>
        <taxon>Pseudomonadota</taxon>
        <taxon>Gammaproteobacteria</taxon>
        <taxon>Cellvibrionales</taxon>
        <taxon>Spongiibacteraceae</taxon>
        <taxon>BD1-7 clade</taxon>
    </lineage>
</organism>